<gene>
    <name evidence="1" type="ORF">D1D85_23580</name>
</gene>
<evidence type="ECO:0000313" key="1">
    <source>
        <dbReference type="EMBL" id="EBM5456563.1"/>
    </source>
</evidence>
<protein>
    <submittedName>
        <fullName evidence="1">Uncharacterized protein</fullName>
    </submittedName>
</protein>
<name>A0A5T6J897_SALER</name>
<accession>A0A5T6J897</accession>
<dbReference type="EMBL" id="AAGCYI010000054">
    <property type="protein sequence ID" value="EBM5456563.1"/>
    <property type="molecule type" value="Genomic_DNA"/>
</dbReference>
<dbReference type="AlphaFoldDB" id="A0A5T6J897"/>
<proteinExistence type="predicted"/>
<reference evidence="1" key="1">
    <citation type="submission" date="2018-08" db="EMBL/GenBank/DDBJ databases">
        <authorList>
            <consortium name="PulseNet: The National Subtyping Network for Foodborne Disease Surveillance"/>
            <person name="Tarr C.L."/>
            <person name="Trees E."/>
            <person name="Katz L.S."/>
            <person name="Carleton-Romer H.A."/>
            <person name="Stroika S."/>
            <person name="Kucerova Z."/>
            <person name="Roache K.F."/>
            <person name="Sabol A.L."/>
            <person name="Besser J."/>
            <person name="Gerner-Smidt P."/>
        </authorList>
    </citation>
    <scope>NUCLEOTIDE SEQUENCE</scope>
    <source>
        <strain evidence="1">PNUSAS051244</strain>
    </source>
</reference>
<sequence length="81" mass="9818">MFKHRINFVFYDEMIWKRSFLFLLSILIRHLIKIKVHISELGRSRASAHELQLIDGGYYQKRILIKQRGVLHNNNINFIHK</sequence>
<organism evidence="1">
    <name type="scientific">Salmonella enterica</name>
    <name type="common">Salmonella choleraesuis</name>
    <dbReference type="NCBI Taxonomy" id="28901"/>
    <lineage>
        <taxon>Bacteria</taxon>
        <taxon>Pseudomonadati</taxon>
        <taxon>Pseudomonadota</taxon>
        <taxon>Gammaproteobacteria</taxon>
        <taxon>Enterobacterales</taxon>
        <taxon>Enterobacteriaceae</taxon>
        <taxon>Salmonella</taxon>
    </lineage>
</organism>
<comment type="caution">
    <text evidence="1">The sequence shown here is derived from an EMBL/GenBank/DDBJ whole genome shotgun (WGS) entry which is preliminary data.</text>
</comment>